<protein>
    <submittedName>
        <fullName evidence="2">Uncharacterized protein</fullName>
    </submittedName>
</protein>
<dbReference type="EMBL" id="KN838847">
    <property type="protein sequence ID" value="KIJ93392.1"/>
    <property type="molecule type" value="Genomic_DNA"/>
</dbReference>
<dbReference type="AlphaFoldDB" id="A0A0C9XAV5"/>
<feature type="region of interest" description="Disordered" evidence="1">
    <location>
        <begin position="114"/>
        <end position="133"/>
    </location>
</feature>
<feature type="compositionally biased region" description="Low complexity" evidence="1">
    <location>
        <begin position="21"/>
        <end position="32"/>
    </location>
</feature>
<feature type="compositionally biased region" description="Polar residues" evidence="1">
    <location>
        <begin position="1"/>
        <end position="20"/>
    </location>
</feature>
<proteinExistence type="predicted"/>
<accession>A0A0C9XAV5</accession>
<reference evidence="3" key="2">
    <citation type="submission" date="2015-01" db="EMBL/GenBank/DDBJ databases">
        <title>Evolutionary Origins and Diversification of the Mycorrhizal Mutualists.</title>
        <authorList>
            <consortium name="DOE Joint Genome Institute"/>
            <consortium name="Mycorrhizal Genomics Consortium"/>
            <person name="Kohler A."/>
            <person name="Kuo A."/>
            <person name="Nagy L.G."/>
            <person name="Floudas D."/>
            <person name="Copeland A."/>
            <person name="Barry K.W."/>
            <person name="Cichocki N."/>
            <person name="Veneault-Fourrey C."/>
            <person name="LaButti K."/>
            <person name="Lindquist E.A."/>
            <person name="Lipzen A."/>
            <person name="Lundell T."/>
            <person name="Morin E."/>
            <person name="Murat C."/>
            <person name="Riley R."/>
            <person name="Ohm R."/>
            <person name="Sun H."/>
            <person name="Tunlid A."/>
            <person name="Henrissat B."/>
            <person name="Grigoriev I.V."/>
            <person name="Hibbett D.S."/>
            <person name="Martin F."/>
        </authorList>
    </citation>
    <scope>NUCLEOTIDE SEQUENCE [LARGE SCALE GENOMIC DNA]</scope>
    <source>
        <strain evidence="3">LaAM-08-1</strain>
    </source>
</reference>
<feature type="region of interest" description="Disordered" evidence="1">
    <location>
        <begin position="1"/>
        <end position="53"/>
    </location>
</feature>
<keyword evidence="3" id="KW-1185">Reference proteome</keyword>
<organism evidence="2 3">
    <name type="scientific">Laccaria amethystina LaAM-08-1</name>
    <dbReference type="NCBI Taxonomy" id="1095629"/>
    <lineage>
        <taxon>Eukaryota</taxon>
        <taxon>Fungi</taxon>
        <taxon>Dikarya</taxon>
        <taxon>Basidiomycota</taxon>
        <taxon>Agaricomycotina</taxon>
        <taxon>Agaricomycetes</taxon>
        <taxon>Agaricomycetidae</taxon>
        <taxon>Agaricales</taxon>
        <taxon>Agaricineae</taxon>
        <taxon>Hydnangiaceae</taxon>
        <taxon>Laccaria</taxon>
    </lineage>
</organism>
<dbReference type="Proteomes" id="UP000054477">
    <property type="component" value="Unassembled WGS sequence"/>
</dbReference>
<name>A0A0C9XAV5_9AGAR</name>
<evidence type="ECO:0000313" key="3">
    <source>
        <dbReference type="Proteomes" id="UP000054477"/>
    </source>
</evidence>
<evidence type="ECO:0000256" key="1">
    <source>
        <dbReference type="SAM" id="MobiDB-lite"/>
    </source>
</evidence>
<feature type="region of interest" description="Disordered" evidence="1">
    <location>
        <begin position="68"/>
        <end position="98"/>
    </location>
</feature>
<sequence>MVSLNPESSAQLYGRTSQFKSPLNPRLSLSPPKEIPSLGPPHPRDDPRDPPYLGVLISLPLRLSLFLPSLPPSPRSLQPGDPCTETTPKPILAPTLITPHPSIAHQCLHYHRQIHQPKHQHPRDSHPRTQNCR</sequence>
<reference evidence="2 3" key="1">
    <citation type="submission" date="2014-04" db="EMBL/GenBank/DDBJ databases">
        <authorList>
            <consortium name="DOE Joint Genome Institute"/>
            <person name="Kuo A."/>
            <person name="Kohler A."/>
            <person name="Nagy L.G."/>
            <person name="Floudas D."/>
            <person name="Copeland A."/>
            <person name="Barry K.W."/>
            <person name="Cichocki N."/>
            <person name="Veneault-Fourrey C."/>
            <person name="LaButti K."/>
            <person name="Lindquist E.A."/>
            <person name="Lipzen A."/>
            <person name="Lundell T."/>
            <person name="Morin E."/>
            <person name="Murat C."/>
            <person name="Sun H."/>
            <person name="Tunlid A."/>
            <person name="Henrissat B."/>
            <person name="Grigoriev I.V."/>
            <person name="Hibbett D.S."/>
            <person name="Martin F."/>
            <person name="Nordberg H.P."/>
            <person name="Cantor M.N."/>
            <person name="Hua S.X."/>
        </authorList>
    </citation>
    <scope>NUCLEOTIDE SEQUENCE [LARGE SCALE GENOMIC DNA]</scope>
    <source>
        <strain evidence="2 3">LaAM-08-1</strain>
    </source>
</reference>
<gene>
    <name evidence="2" type="ORF">K443DRAFT_402080</name>
</gene>
<dbReference type="HOGENOM" id="CLU_1907038_0_0_1"/>
<evidence type="ECO:0000313" key="2">
    <source>
        <dbReference type="EMBL" id="KIJ93392.1"/>
    </source>
</evidence>